<dbReference type="InterPro" id="IPR007138">
    <property type="entry name" value="ABM_dom"/>
</dbReference>
<dbReference type="RefSeq" id="WP_170192859.1">
    <property type="nucleotide sequence ID" value="NZ_JABBNB010000003.1"/>
</dbReference>
<feature type="domain" description="ABM" evidence="1">
    <location>
        <begin position="2"/>
        <end position="93"/>
    </location>
</feature>
<comment type="caution">
    <text evidence="2">The sequence shown here is derived from an EMBL/GenBank/DDBJ whole genome shotgun (WGS) entry which is preliminary data.</text>
</comment>
<dbReference type="PANTHER" id="PTHR33336:SF3">
    <property type="entry name" value="ABM DOMAIN-CONTAINING PROTEIN"/>
    <property type="match status" value="1"/>
</dbReference>
<keyword evidence="2" id="KW-0560">Oxidoreductase</keyword>
<keyword evidence="2" id="KW-0503">Monooxygenase</keyword>
<dbReference type="PROSITE" id="PS51725">
    <property type="entry name" value="ABM"/>
    <property type="match status" value="1"/>
</dbReference>
<dbReference type="Gene3D" id="3.30.70.100">
    <property type="match status" value="1"/>
</dbReference>
<dbReference type="Pfam" id="PF03992">
    <property type="entry name" value="ABM"/>
    <property type="match status" value="1"/>
</dbReference>
<proteinExistence type="predicted"/>
<dbReference type="SUPFAM" id="SSF54909">
    <property type="entry name" value="Dimeric alpha+beta barrel"/>
    <property type="match status" value="1"/>
</dbReference>
<dbReference type="InterPro" id="IPR011008">
    <property type="entry name" value="Dimeric_a/b-barrel"/>
</dbReference>
<gene>
    <name evidence="2" type="ORF">HH308_03895</name>
</gene>
<organism evidence="2 3">
    <name type="scientific">Gordonia asplenii</name>
    <dbReference type="NCBI Taxonomy" id="2725283"/>
    <lineage>
        <taxon>Bacteria</taxon>
        <taxon>Bacillati</taxon>
        <taxon>Actinomycetota</taxon>
        <taxon>Actinomycetes</taxon>
        <taxon>Mycobacteriales</taxon>
        <taxon>Gordoniaceae</taxon>
        <taxon>Gordonia</taxon>
    </lineage>
</organism>
<dbReference type="AlphaFoldDB" id="A0A848KMP7"/>
<accession>A0A848KMP7</accession>
<keyword evidence="3" id="KW-1185">Reference proteome</keyword>
<dbReference type="Proteomes" id="UP000550729">
    <property type="component" value="Unassembled WGS sequence"/>
</dbReference>
<dbReference type="EMBL" id="JABBNB010000003">
    <property type="protein sequence ID" value="NMO00354.1"/>
    <property type="molecule type" value="Genomic_DNA"/>
</dbReference>
<sequence>MYFIVVKFLVKPEYAERWPELSRPFTEATRAEPGNLWFDWSRSLDNANEYVLVEAFPDDEAAGAHVNSDHFKQMQQDFPQYLVATPKIISRKVEGEGWGEMGELTVQ</sequence>
<protein>
    <submittedName>
        <fullName evidence="2">Antibiotic biosynthesis monooxygenase</fullName>
    </submittedName>
</protein>
<dbReference type="InterPro" id="IPR050744">
    <property type="entry name" value="AI-2_Isomerase_LsrG"/>
</dbReference>
<evidence type="ECO:0000259" key="1">
    <source>
        <dbReference type="PROSITE" id="PS51725"/>
    </source>
</evidence>
<evidence type="ECO:0000313" key="3">
    <source>
        <dbReference type="Proteomes" id="UP000550729"/>
    </source>
</evidence>
<dbReference type="GO" id="GO:0004497">
    <property type="term" value="F:monooxygenase activity"/>
    <property type="evidence" value="ECO:0007669"/>
    <property type="project" value="UniProtKB-KW"/>
</dbReference>
<evidence type="ECO:0000313" key="2">
    <source>
        <dbReference type="EMBL" id="NMO00354.1"/>
    </source>
</evidence>
<reference evidence="2 3" key="1">
    <citation type="submission" date="2020-04" db="EMBL/GenBank/DDBJ databases">
        <title>Gordonia sp. nov. TBRC 11910.</title>
        <authorList>
            <person name="Suriyachadkun C."/>
        </authorList>
    </citation>
    <scope>NUCLEOTIDE SEQUENCE [LARGE SCALE GENOMIC DNA]</scope>
    <source>
        <strain evidence="2 3">TBRC 11910</strain>
    </source>
</reference>
<name>A0A848KMP7_9ACTN</name>
<dbReference type="PANTHER" id="PTHR33336">
    <property type="entry name" value="QUINOL MONOOXYGENASE YGIN-RELATED"/>
    <property type="match status" value="1"/>
</dbReference>